<evidence type="ECO:0008006" key="3">
    <source>
        <dbReference type="Google" id="ProtNLM"/>
    </source>
</evidence>
<dbReference type="Proteomes" id="UP001054821">
    <property type="component" value="Chromosome 1"/>
</dbReference>
<dbReference type="InterPro" id="IPR032567">
    <property type="entry name" value="RTL1-rel"/>
</dbReference>
<comment type="caution">
    <text evidence="1">The sequence shown here is derived from an EMBL/GenBank/DDBJ whole genome shotgun (WGS) entry which is preliminary data.</text>
</comment>
<protein>
    <recommendedName>
        <fullName evidence="3">Transposable element protein</fullName>
    </recommendedName>
</protein>
<evidence type="ECO:0000313" key="2">
    <source>
        <dbReference type="Proteomes" id="UP001054821"/>
    </source>
</evidence>
<evidence type="ECO:0000313" key="1">
    <source>
        <dbReference type="EMBL" id="KAI5351592.1"/>
    </source>
</evidence>
<organism evidence="1 2">
    <name type="scientific">Prunus dulcis</name>
    <name type="common">Almond</name>
    <name type="synonym">Amygdalus dulcis</name>
    <dbReference type="NCBI Taxonomy" id="3755"/>
    <lineage>
        <taxon>Eukaryota</taxon>
        <taxon>Viridiplantae</taxon>
        <taxon>Streptophyta</taxon>
        <taxon>Embryophyta</taxon>
        <taxon>Tracheophyta</taxon>
        <taxon>Spermatophyta</taxon>
        <taxon>Magnoliopsida</taxon>
        <taxon>eudicotyledons</taxon>
        <taxon>Gunneridae</taxon>
        <taxon>Pentapetalae</taxon>
        <taxon>rosids</taxon>
        <taxon>fabids</taxon>
        <taxon>Rosales</taxon>
        <taxon>Rosaceae</taxon>
        <taxon>Amygdaloideae</taxon>
        <taxon>Amygdaleae</taxon>
        <taxon>Prunus</taxon>
    </lineage>
</organism>
<dbReference type="Gene3D" id="3.10.10.10">
    <property type="entry name" value="HIV Type 1 Reverse Transcriptase, subunit A, domain 1"/>
    <property type="match status" value="1"/>
</dbReference>
<dbReference type="PANTHER" id="PTHR15503">
    <property type="entry name" value="LDOC1 RELATED"/>
    <property type="match status" value="1"/>
</dbReference>
<dbReference type="EMBL" id="JAJFAZ020000001">
    <property type="protein sequence ID" value="KAI5351592.1"/>
    <property type="molecule type" value="Genomic_DNA"/>
</dbReference>
<dbReference type="PANTHER" id="PTHR15503:SF45">
    <property type="entry name" value="RNA-DIRECTED DNA POLYMERASE HOMOLOG"/>
    <property type="match status" value="1"/>
</dbReference>
<dbReference type="AlphaFoldDB" id="A0AAD4ZNW9"/>
<name>A0AAD4ZNW9_PRUDU</name>
<proteinExistence type="predicted"/>
<accession>A0AAD4ZNW9</accession>
<sequence>MAQEKVLKMHSTCNNTRDNEMKLENIPVVQEFTGVFPESLLELPPHSGTEAISRALYRMAPAKLKELKTQLQELIAKRFIQPSFSHWGTPVLFKKEDVTMRLCMDSR</sequence>
<reference evidence="1 2" key="1">
    <citation type="journal article" date="2022" name="G3 (Bethesda)">
        <title>Whole-genome sequence and methylome profiling of the almond [Prunus dulcis (Mill.) D.A. Webb] cultivar 'Nonpareil'.</title>
        <authorList>
            <person name="D'Amico-Willman K.M."/>
            <person name="Ouma W.Z."/>
            <person name="Meulia T."/>
            <person name="Sideli G.M."/>
            <person name="Gradziel T.M."/>
            <person name="Fresnedo-Ramirez J."/>
        </authorList>
    </citation>
    <scope>NUCLEOTIDE SEQUENCE [LARGE SCALE GENOMIC DNA]</scope>
    <source>
        <strain evidence="1">Clone GOH B32 T37-40</strain>
    </source>
</reference>
<keyword evidence="2" id="KW-1185">Reference proteome</keyword>
<dbReference type="InterPro" id="IPR043502">
    <property type="entry name" value="DNA/RNA_pol_sf"/>
</dbReference>
<gene>
    <name evidence="1" type="ORF">L3X38_004483</name>
</gene>
<dbReference type="SUPFAM" id="SSF56672">
    <property type="entry name" value="DNA/RNA polymerases"/>
    <property type="match status" value="1"/>
</dbReference>